<dbReference type="NCBIfam" id="NF038262">
    <property type="entry name" value="SiaB_fam_kinase"/>
    <property type="match status" value="1"/>
</dbReference>
<dbReference type="OrthoDB" id="1117715at2"/>
<organism evidence="1 2">
    <name type="scientific">Brumimicrobium aurantiacum</name>
    <dbReference type="NCBI Taxonomy" id="1737063"/>
    <lineage>
        <taxon>Bacteria</taxon>
        <taxon>Pseudomonadati</taxon>
        <taxon>Bacteroidota</taxon>
        <taxon>Flavobacteriia</taxon>
        <taxon>Flavobacteriales</taxon>
        <taxon>Crocinitomicaceae</taxon>
        <taxon>Brumimicrobium</taxon>
    </lineage>
</organism>
<dbReference type="InterPro" id="IPR046239">
    <property type="entry name" value="DUF6272"/>
</dbReference>
<evidence type="ECO:0000313" key="1">
    <source>
        <dbReference type="EMBL" id="RFC53922.1"/>
    </source>
</evidence>
<dbReference type="RefSeq" id="WP_116881203.1">
    <property type="nucleotide sequence ID" value="NZ_QURB01000006.1"/>
</dbReference>
<dbReference type="EMBL" id="QURB01000006">
    <property type="protein sequence ID" value="RFC53922.1"/>
    <property type="molecule type" value="Genomic_DNA"/>
</dbReference>
<reference evidence="1 2" key="1">
    <citation type="submission" date="2018-08" db="EMBL/GenBank/DDBJ databases">
        <title>The draft genome squence of Brumimicrobium sp. N62.</title>
        <authorList>
            <person name="Du Z.-J."/>
            <person name="Luo H.-R."/>
        </authorList>
    </citation>
    <scope>NUCLEOTIDE SEQUENCE [LARGE SCALE GENOMIC DNA]</scope>
    <source>
        <strain evidence="1 2">N62</strain>
    </source>
</reference>
<comment type="caution">
    <text evidence="1">The sequence shown here is derived from an EMBL/GenBank/DDBJ whole genome shotgun (WGS) entry which is preliminary data.</text>
</comment>
<evidence type="ECO:0000313" key="2">
    <source>
        <dbReference type="Proteomes" id="UP000257127"/>
    </source>
</evidence>
<dbReference type="AlphaFoldDB" id="A0A3E1EWL9"/>
<accession>A0A3E1EWL9</accession>
<dbReference type="Pfam" id="PF19788">
    <property type="entry name" value="DUF6272"/>
    <property type="match status" value="1"/>
</dbReference>
<gene>
    <name evidence="1" type="ORF">DXU93_10260</name>
</gene>
<dbReference type="Proteomes" id="UP000257127">
    <property type="component" value="Unassembled WGS sequence"/>
</dbReference>
<sequence>MAKPNEIKLDAKSIYQTLNDDFTSHRKDVLIMSHFGEFSQDLVNSLSEGLENILNLNNVKRNLIKRLFSIMIEGLQNIRLHGVRNNNNRQCGHVMILEEHQNYAFSFGNIVDEKGKKTLTQYMEKLNAMNLSEKKAYYLDVLGNGIRTDKGGAGLGFTTIALKAKSEILYQFINFEGDKYYFEMRADLLP</sequence>
<evidence type="ECO:0008006" key="3">
    <source>
        <dbReference type="Google" id="ProtNLM"/>
    </source>
</evidence>
<name>A0A3E1EWL9_9FLAO</name>
<protein>
    <recommendedName>
        <fullName evidence="3">ATP-binding protein</fullName>
    </recommendedName>
</protein>
<keyword evidence="2" id="KW-1185">Reference proteome</keyword>
<proteinExistence type="predicted"/>